<dbReference type="NCBIfam" id="NF005264">
    <property type="entry name" value="PRK06769.1"/>
    <property type="match status" value="1"/>
</dbReference>
<feature type="binding site" evidence="10">
    <location>
        <position position="81"/>
    </location>
    <ligand>
        <name>Zn(2+)</name>
        <dbReference type="ChEBI" id="CHEBI:29105"/>
    </ligand>
</feature>
<gene>
    <name evidence="11" type="ORF">BN997_02227</name>
</gene>
<evidence type="ECO:0000256" key="5">
    <source>
        <dbReference type="ARBA" id="ARBA00023277"/>
    </source>
</evidence>
<dbReference type="SUPFAM" id="SSF56784">
    <property type="entry name" value="HAD-like"/>
    <property type="match status" value="1"/>
</dbReference>
<dbReference type="GO" id="GO:0005975">
    <property type="term" value="P:carbohydrate metabolic process"/>
    <property type="evidence" value="ECO:0007669"/>
    <property type="project" value="InterPro"/>
</dbReference>
<organism evidence="11 12">
    <name type="scientific">Oceanobacillus oncorhynchi</name>
    <dbReference type="NCBI Taxonomy" id="545501"/>
    <lineage>
        <taxon>Bacteria</taxon>
        <taxon>Bacillati</taxon>
        <taxon>Bacillota</taxon>
        <taxon>Bacilli</taxon>
        <taxon>Bacillales</taxon>
        <taxon>Bacillaceae</taxon>
        <taxon>Oceanobacillus</taxon>
    </lineage>
</organism>
<evidence type="ECO:0000256" key="2">
    <source>
        <dbReference type="ARBA" id="ARBA00022490"/>
    </source>
</evidence>
<evidence type="ECO:0000313" key="12">
    <source>
        <dbReference type="Proteomes" id="UP000040453"/>
    </source>
</evidence>
<keyword evidence="10" id="KW-0460">Magnesium</keyword>
<feature type="active site" description="Proton donor" evidence="8">
    <location>
        <position position="12"/>
    </location>
</feature>
<protein>
    <recommendedName>
        <fullName evidence="6 7">D,D-heptose 1,7-bisphosphate phosphatase</fullName>
        <ecNumber evidence="7">3.1.3.-</ecNumber>
    </recommendedName>
</protein>
<feature type="binding site" evidence="10">
    <location>
        <position position="10"/>
    </location>
    <ligand>
        <name>Mg(2+)</name>
        <dbReference type="ChEBI" id="CHEBI:18420"/>
    </ligand>
</feature>
<evidence type="ECO:0000313" key="11">
    <source>
        <dbReference type="EMBL" id="CEI82364.1"/>
    </source>
</evidence>
<comment type="similarity">
    <text evidence="7">Belongs to the gmhB family.</text>
</comment>
<evidence type="ECO:0000256" key="8">
    <source>
        <dbReference type="PIRSR" id="PIRSR004682-1"/>
    </source>
</evidence>
<dbReference type="PANTHER" id="PTHR42891:SF1">
    <property type="entry name" value="D-GLYCERO-BETA-D-MANNO-HEPTOSE-1,7-BISPHOSPHATE 7-PHOSPHATASE"/>
    <property type="match status" value="1"/>
</dbReference>
<feature type="binding site" evidence="10">
    <location>
        <position position="118"/>
    </location>
    <ligand>
        <name>Mg(2+)</name>
        <dbReference type="ChEBI" id="CHEBI:18420"/>
    </ligand>
</feature>
<dbReference type="NCBIfam" id="TIGR01656">
    <property type="entry name" value="Histidinol-ppas"/>
    <property type="match status" value="1"/>
</dbReference>
<dbReference type="PIRSF" id="PIRSF004682">
    <property type="entry name" value="GmhB"/>
    <property type="match status" value="1"/>
</dbReference>
<feature type="site" description="Contributes to substrate recognition" evidence="9">
    <location>
        <position position="92"/>
    </location>
</feature>
<evidence type="ECO:0000256" key="10">
    <source>
        <dbReference type="PIRSR" id="PIRSR004682-4"/>
    </source>
</evidence>
<feature type="binding site" evidence="10">
    <location>
        <position position="83"/>
    </location>
    <ligand>
        <name>Zn(2+)</name>
        <dbReference type="ChEBI" id="CHEBI:29105"/>
    </ligand>
</feature>
<name>A0A0A1MRQ6_9BACI</name>
<keyword evidence="2 7" id="KW-0963">Cytoplasm</keyword>
<keyword evidence="5 7" id="KW-0119">Carbohydrate metabolism</keyword>
<comment type="cofactor">
    <cofactor evidence="10">
        <name>Zn(2+)</name>
        <dbReference type="ChEBI" id="CHEBI:29105"/>
    </cofactor>
</comment>
<feature type="binding site" evidence="10">
    <location>
        <position position="89"/>
    </location>
    <ligand>
        <name>Zn(2+)</name>
        <dbReference type="ChEBI" id="CHEBI:29105"/>
    </ligand>
</feature>
<dbReference type="InterPro" id="IPR004446">
    <property type="entry name" value="Heptose_bisP_phosphatase"/>
</dbReference>
<dbReference type="Pfam" id="PF13242">
    <property type="entry name" value="Hydrolase_like"/>
    <property type="match status" value="1"/>
</dbReference>
<feature type="site" description="Stabilizes the phosphoryl group" evidence="9">
    <location>
        <position position="93"/>
    </location>
</feature>
<comment type="subcellular location">
    <subcellularLocation>
        <location evidence="1 7">Cytoplasm</location>
    </subcellularLocation>
</comment>
<dbReference type="GO" id="GO:0016791">
    <property type="term" value="F:phosphatase activity"/>
    <property type="evidence" value="ECO:0007669"/>
    <property type="project" value="InterPro"/>
</dbReference>
<dbReference type="InterPro" id="IPR006543">
    <property type="entry name" value="Histidinol-phos"/>
</dbReference>
<feature type="binding site" evidence="10">
    <location>
        <position position="12"/>
    </location>
    <ligand>
        <name>Mg(2+)</name>
        <dbReference type="ChEBI" id="CHEBI:18420"/>
    </ligand>
</feature>
<dbReference type="STRING" id="545501.BN997_02227"/>
<dbReference type="InterPro" id="IPR036412">
    <property type="entry name" value="HAD-like_sf"/>
</dbReference>
<keyword evidence="4 7" id="KW-0378">Hydrolase</keyword>
<dbReference type="EC" id="3.1.3.-" evidence="7"/>
<evidence type="ECO:0000256" key="7">
    <source>
        <dbReference type="PIRNR" id="PIRNR004682"/>
    </source>
</evidence>
<keyword evidence="10" id="KW-0862">Zinc</keyword>
<evidence type="ECO:0000256" key="6">
    <source>
        <dbReference type="ARBA" id="ARBA00031828"/>
    </source>
</evidence>
<dbReference type="OrthoDB" id="9801899at2"/>
<dbReference type="NCBIfam" id="TIGR01662">
    <property type="entry name" value="HAD-SF-IIIA"/>
    <property type="match status" value="1"/>
</dbReference>
<sequence>MRQLEAIFLDRDGTIGGDDTVHYPGEFELFLYVEKEIKRLKQDNIKIFSFTNQPGISNGLAKRQDFVQELKGFGFNDVYICPHRHDEGCSCRKPNTGMLIEAQQKHELRLENCAVVGDRWSDIVAAAKVGSIKILVKTGAGKSSLNEHFDKLNDVNIDYIANDFKDTISWLYRNFILSNRL</sequence>
<feature type="binding site" evidence="10">
    <location>
        <position position="91"/>
    </location>
    <ligand>
        <name>Zn(2+)</name>
        <dbReference type="ChEBI" id="CHEBI:29105"/>
    </ligand>
</feature>
<dbReference type="EMBL" id="CDGG01000001">
    <property type="protein sequence ID" value="CEI82364.1"/>
    <property type="molecule type" value="Genomic_DNA"/>
</dbReference>
<dbReference type="PANTHER" id="PTHR42891">
    <property type="entry name" value="D-GLYCERO-BETA-D-MANNO-HEPTOSE-1,7-BISPHOSPHATE 7-PHOSPHATASE"/>
    <property type="match status" value="1"/>
</dbReference>
<keyword evidence="3 10" id="KW-0479">Metal-binding</keyword>
<evidence type="ECO:0000256" key="9">
    <source>
        <dbReference type="PIRSR" id="PIRSR004682-3"/>
    </source>
</evidence>
<feature type="active site" description="Nucleophile" evidence="8">
    <location>
        <position position="10"/>
    </location>
</feature>
<accession>A0A0A1MRQ6</accession>
<evidence type="ECO:0000256" key="3">
    <source>
        <dbReference type="ARBA" id="ARBA00022723"/>
    </source>
</evidence>
<dbReference type="InterPro" id="IPR006549">
    <property type="entry name" value="HAD-SF_hydro_IIIA"/>
</dbReference>
<evidence type="ECO:0000256" key="4">
    <source>
        <dbReference type="ARBA" id="ARBA00022801"/>
    </source>
</evidence>
<dbReference type="GO" id="GO:0005737">
    <property type="term" value="C:cytoplasm"/>
    <property type="evidence" value="ECO:0007669"/>
    <property type="project" value="UniProtKB-SubCell"/>
</dbReference>
<dbReference type="RefSeq" id="WP_042532131.1">
    <property type="nucleotide sequence ID" value="NZ_CDGG01000001.1"/>
</dbReference>
<dbReference type="GO" id="GO:0046872">
    <property type="term" value="F:metal ion binding"/>
    <property type="evidence" value="ECO:0007669"/>
    <property type="project" value="UniProtKB-KW"/>
</dbReference>
<proteinExistence type="inferred from homology"/>
<dbReference type="AlphaFoldDB" id="A0A0A1MRQ6"/>
<dbReference type="InterPro" id="IPR023214">
    <property type="entry name" value="HAD_sf"/>
</dbReference>
<keyword evidence="12" id="KW-1185">Reference proteome</keyword>
<comment type="cofactor">
    <cofactor evidence="10">
        <name>Mg(2+)</name>
        <dbReference type="ChEBI" id="CHEBI:18420"/>
    </cofactor>
</comment>
<reference evidence="11 12" key="1">
    <citation type="submission" date="2014-11" db="EMBL/GenBank/DDBJ databases">
        <authorList>
            <person name="Urmite Genomes Urmite Genomes"/>
        </authorList>
    </citation>
    <scope>NUCLEOTIDE SEQUENCE [LARGE SCALE GENOMIC DNA]</scope>
    <source>
        <strain evidence="11 12">Oc5</strain>
    </source>
</reference>
<evidence type="ECO:0000256" key="1">
    <source>
        <dbReference type="ARBA" id="ARBA00004496"/>
    </source>
</evidence>
<dbReference type="Gene3D" id="3.40.50.1000">
    <property type="entry name" value="HAD superfamily/HAD-like"/>
    <property type="match status" value="1"/>
</dbReference>
<dbReference type="Proteomes" id="UP000040453">
    <property type="component" value="Unassembled WGS sequence"/>
</dbReference>
<feature type="site" description="Stabilizes the phosphoryl group" evidence="9">
    <location>
        <position position="51"/>
    </location>
</feature>